<evidence type="ECO:0000256" key="5">
    <source>
        <dbReference type="ARBA" id="ARBA00022741"/>
    </source>
</evidence>
<dbReference type="RefSeq" id="WP_302075331.1">
    <property type="nucleotide sequence ID" value="NZ_JAUKWQ010000001.1"/>
</dbReference>
<dbReference type="NCBIfam" id="TIGR00154">
    <property type="entry name" value="ispE"/>
    <property type="match status" value="1"/>
</dbReference>
<dbReference type="HAMAP" id="MF_00061">
    <property type="entry name" value="IspE"/>
    <property type="match status" value="1"/>
</dbReference>
<dbReference type="Gene3D" id="3.30.230.10">
    <property type="match status" value="1"/>
</dbReference>
<evidence type="ECO:0000256" key="10">
    <source>
        <dbReference type="HAMAP-Rule" id="MF_00061"/>
    </source>
</evidence>
<dbReference type="NCBIfam" id="NF011202">
    <property type="entry name" value="PRK14608.1"/>
    <property type="match status" value="1"/>
</dbReference>
<feature type="domain" description="GHMP kinase N-terminal" evidence="11">
    <location>
        <begin position="68"/>
        <end position="148"/>
    </location>
</feature>
<keyword evidence="6 10" id="KW-0418">Kinase</keyword>
<dbReference type="Pfam" id="PF08544">
    <property type="entry name" value="GHMP_kinases_C"/>
    <property type="match status" value="1"/>
</dbReference>
<comment type="pathway">
    <text evidence="10">Isoprenoid biosynthesis; isopentenyl diphosphate biosynthesis via DXP pathway; isopentenyl diphosphate from 1-deoxy-D-xylulose 5-phosphate: step 3/6.</text>
</comment>
<gene>
    <name evidence="10" type="primary">ispE</name>
    <name evidence="13" type="ORF">Q2T52_03785</name>
</gene>
<dbReference type="EMBL" id="JAUKWQ010000001">
    <property type="protein sequence ID" value="MDO1581208.1"/>
    <property type="molecule type" value="Genomic_DNA"/>
</dbReference>
<dbReference type="InterPro" id="IPR006204">
    <property type="entry name" value="GHMP_kinase_N_dom"/>
</dbReference>
<keyword evidence="4 10" id="KW-0808">Transferase</keyword>
<evidence type="ECO:0000256" key="6">
    <source>
        <dbReference type="ARBA" id="ARBA00022777"/>
    </source>
</evidence>
<dbReference type="SUPFAM" id="SSF54211">
    <property type="entry name" value="Ribosomal protein S5 domain 2-like"/>
    <property type="match status" value="1"/>
</dbReference>
<reference evidence="13" key="1">
    <citation type="journal article" date="2015" name="Int. J. Syst. Evol. Microbiol.">
        <title>Rhizobium oryzicola sp. nov., potential plant-growth-promoting endophytic bacteria isolated from rice roots.</title>
        <authorList>
            <person name="Zhang X.X."/>
            <person name="Gao J.S."/>
            <person name="Cao Y.H."/>
            <person name="Sheirdil R.A."/>
            <person name="Wang X.C."/>
            <person name="Zhang L."/>
        </authorList>
    </citation>
    <scope>NUCLEOTIDE SEQUENCE</scope>
    <source>
        <strain evidence="13">05753</strain>
    </source>
</reference>
<evidence type="ECO:0000313" key="14">
    <source>
        <dbReference type="Proteomes" id="UP001169006"/>
    </source>
</evidence>
<evidence type="ECO:0000259" key="12">
    <source>
        <dbReference type="Pfam" id="PF08544"/>
    </source>
</evidence>
<dbReference type="Pfam" id="PF00288">
    <property type="entry name" value="GHMP_kinases_N"/>
    <property type="match status" value="1"/>
</dbReference>
<sequence>MAEITETARAKINLALHVTGRRDDGYHLLDSLVTFASHGDLLTFEPADEDDFTLTGPYGALLSADTDNLVLKARNRLRQAVEASGQSAPAVSIELTKNLPIASGIGGGSADAAATLRGLMRLWQVMLPDPVLQEIALSLGADVPMCLASRPLIAKGIGEHLQSVALPSLFLVLANPLVAVSTPEVFRRLEKRDNPPMDLDATATLPWTERIARLRNDLEPPARALTPAIAETLQALEQTGATLTRMSGSGATCFGLYVDRNAAAEAAKILSERKPGWYVQATQALAGGSA</sequence>
<dbReference type="InterPro" id="IPR036554">
    <property type="entry name" value="GHMP_kinase_C_sf"/>
</dbReference>
<dbReference type="PANTHER" id="PTHR43527:SF2">
    <property type="entry name" value="4-DIPHOSPHOCYTIDYL-2-C-METHYL-D-ERYTHRITOL KINASE, CHLOROPLASTIC"/>
    <property type="match status" value="1"/>
</dbReference>
<feature type="binding site" evidence="10">
    <location>
        <begin position="100"/>
        <end position="110"/>
    </location>
    <ligand>
        <name>ATP</name>
        <dbReference type="ChEBI" id="CHEBI:30616"/>
    </ligand>
</feature>
<evidence type="ECO:0000256" key="4">
    <source>
        <dbReference type="ARBA" id="ARBA00022679"/>
    </source>
</evidence>
<dbReference type="InterPro" id="IPR014721">
    <property type="entry name" value="Ribsml_uS5_D2-typ_fold_subgr"/>
</dbReference>
<dbReference type="EC" id="2.7.1.148" evidence="2 10"/>
<dbReference type="InterPro" id="IPR013750">
    <property type="entry name" value="GHMP_kinase_C_dom"/>
</dbReference>
<feature type="domain" description="GHMP kinase C-terminal" evidence="12">
    <location>
        <begin position="209"/>
        <end position="273"/>
    </location>
</feature>
<evidence type="ECO:0000256" key="2">
    <source>
        <dbReference type="ARBA" id="ARBA00012052"/>
    </source>
</evidence>
<dbReference type="Gene3D" id="3.30.70.890">
    <property type="entry name" value="GHMP kinase, C-terminal domain"/>
    <property type="match status" value="1"/>
</dbReference>
<dbReference type="Proteomes" id="UP001169006">
    <property type="component" value="Unassembled WGS sequence"/>
</dbReference>
<evidence type="ECO:0000256" key="3">
    <source>
        <dbReference type="ARBA" id="ARBA00017473"/>
    </source>
</evidence>
<accession>A0ABT8ST44</accession>
<evidence type="ECO:0000256" key="1">
    <source>
        <dbReference type="ARBA" id="ARBA00009684"/>
    </source>
</evidence>
<keyword evidence="5 10" id="KW-0547">Nucleotide-binding</keyword>
<proteinExistence type="inferred from homology"/>
<comment type="function">
    <text evidence="10">Catalyzes the phosphorylation of the position 2 hydroxy group of 4-diphosphocytidyl-2C-methyl-D-erythritol.</text>
</comment>
<evidence type="ECO:0000259" key="11">
    <source>
        <dbReference type="Pfam" id="PF00288"/>
    </source>
</evidence>
<organism evidence="13 14">
    <name type="scientific">Rhizobium oryzicola</name>
    <dbReference type="NCBI Taxonomy" id="1232668"/>
    <lineage>
        <taxon>Bacteria</taxon>
        <taxon>Pseudomonadati</taxon>
        <taxon>Pseudomonadota</taxon>
        <taxon>Alphaproteobacteria</taxon>
        <taxon>Hyphomicrobiales</taxon>
        <taxon>Rhizobiaceae</taxon>
        <taxon>Rhizobium/Agrobacterium group</taxon>
        <taxon>Rhizobium</taxon>
    </lineage>
</organism>
<dbReference type="SUPFAM" id="SSF55060">
    <property type="entry name" value="GHMP Kinase, C-terminal domain"/>
    <property type="match status" value="1"/>
</dbReference>
<name>A0ABT8ST44_9HYPH</name>
<dbReference type="InterPro" id="IPR004424">
    <property type="entry name" value="IspE"/>
</dbReference>
<dbReference type="PIRSF" id="PIRSF010376">
    <property type="entry name" value="IspE"/>
    <property type="match status" value="1"/>
</dbReference>
<reference evidence="13" key="2">
    <citation type="submission" date="2023-07" db="EMBL/GenBank/DDBJ databases">
        <authorList>
            <person name="Sun H."/>
        </authorList>
    </citation>
    <scope>NUCLEOTIDE SEQUENCE</scope>
    <source>
        <strain evidence="13">05753</strain>
    </source>
</reference>
<keyword evidence="7 10" id="KW-0067">ATP-binding</keyword>
<dbReference type="InterPro" id="IPR020568">
    <property type="entry name" value="Ribosomal_Su5_D2-typ_SF"/>
</dbReference>
<comment type="similarity">
    <text evidence="1 10">Belongs to the GHMP kinase family. IspE subfamily.</text>
</comment>
<dbReference type="GO" id="GO:0050515">
    <property type="term" value="F:4-(cytidine 5'-diphospho)-2-C-methyl-D-erythritol kinase activity"/>
    <property type="evidence" value="ECO:0007669"/>
    <property type="project" value="UniProtKB-EC"/>
</dbReference>
<keyword evidence="8 10" id="KW-0414">Isoprene biosynthesis</keyword>
<evidence type="ECO:0000256" key="9">
    <source>
        <dbReference type="ARBA" id="ARBA00032554"/>
    </source>
</evidence>
<keyword evidence="14" id="KW-1185">Reference proteome</keyword>
<evidence type="ECO:0000256" key="8">
    <source>
        <dbReference type="ARBA" id="ARBA00023229"/>
    </source>
</evidence>
<evidence type="ECO:0000256" key="7">
    <source>
        <dbReference type="ARBA" id="ARBA00022840"/>
    </source>
</evidence>
<comment type="caution">
    <text evidence="13">The sequence shown here is derived from an EMBL/GenBank/DDBJ whole genome shotgun (WGS) entry which is preliminary data.</text>
</comment>
<feature type="active site" evidence="10">
    <location>
        <position position="11"/>
    </location>
</feature>
<dbReference type="PANTHER" id="PTHR43527">
    <property type="entry name" value="4-DIPHOSPHOCYTIDYL-2-C-METHYL-D-ERYTHRITOL KINASE, CHLOROPLASTIC"/>
    <property type="match status" value="1"/>
</dbReference>
<evidence type="ECO:0000313" key="13">
    <source>
        <dbReference type="EMBL" id="MDO1581208.1"/>
    </source>
</evidence>
<feature type="active site" evidence="10">
    <location>
        <position position="142"/>
    </location>
</feature>
<protein>
    <recommendedName>
        <fullName evidence="3 10">4-diphosphocytidyl-2-C-methyl-D-erythritol kinase</fullName>
        <shortName evidence="10">CMK</shortName>
        <ecNumber evidence="2 10">2.7.1.148</ecNumber>
    </recommendedName>
    <alternativeName>
        <fullName evidence="9 10">4-(cytidine-5'-diphospho)-2-C-methyl-D-erythritol kinase</fullName>
    </alternativeName>
</protein>
<comment type="catalytic activity">
    <reaction evidence="10">
        <text>4-CDP-2-C-methyl-D-erythritol + ATP = 4-CDP-2-C-methyl-D-erythritol 2-phosphate + ADP + H(+)</text>
        <dbReference type="Rhea" id="RHEA:18437"/>
        <dbReference type="ChEBI" id="CHEBI:15378"/>
        <dbReference type="ChEBI" id="CHEBI:30616"/>
        <dbReference type="ChEBI" id="CHEBI:57823"/>
        <dbReference type="ChEBI" id="CHEBI:57919"/>
        <dbReference type="ChEBI" id="CHEBI:456216"/>
        <dbReference type="EC" id="2.7.1.148"/>
    </reaction>
</comment>